<keyword evidence="2" id="KW-0472">Membrane</keyword>
<sequence length="89" mass="10387">MEAEVGTPIEYNPDEFTNKDLDVQKEPEPENNEQYYFPPPQHYYEPPPPTQKEDIFSNLDKTAYIIIFVSFILGFFMGKTMQPVILRPG</sequence>
<accession>A0A7S6NXL9</accession>
<feature type="compositionally biased region" description="Pro residues" evidence="1">
    <location>
        <begin position="37"/>
        <end position="50"/>
    </location>
</feature>
<feature type="region of interest" description="Disordered" evidence="1">
    <location>
        <begin position="1"/>
        <end position="52"/>
    </location>
</feature>
<feature type="compositionally biased region" description="Basic and acidic residues" evidence="1">
    <location>
        <begin position="16"/>
        <end position="28"/>
    </location>
</feature>
<evidence type="ECO:0000313" key="3">
    <source>
        <dbReference type="EMBL" id="QOR60112.1"/>
    </source>
</evidence>
<organism evidence="3">
    <name type="scientific">Bathycoccus sp. RCC716 virus 1</name>
    <dbReference type="NCBI Taxonomy" id="2530038"/>
    <lineage>
        <taxon>Viruses</taxon>
        <taxon>Varidnaviria</taxon>
        <taxon>Bamfordvirae</taxon>
        <taxon>Nucleocytoviricota</taxon>
        <taxon>Megaviricetes</taxon>
        <taxon>Algavirales</taxon>
        <taxon>Phycodnaviridae</taxon>
        <taxon>Prasinovirus</taxon>
    </lineage>
</organism>
<reference evidence="3" key="1">
    <citation type="submission" date="2019-02" db="EMBL/GenBank/DDBJ databases">
        <authorList>
            <person name="Bachy C."/>
            <person name="Yung C.-M."/>
            <person name="Roux S."/>
            <person name="Sullivan M.B."/>
            <person name="Worden A.Z."/>
        </authorList>
    </citation>
    <scope>NUCLEOTIDE SEQUENCE</scope>
    <source>
        <strain evidence="3">BII-V1</strain>
    </source>
</reference>
<protein>
    <submittedName>
        <fullName evidence="3">Uncharacterized protein</fullName>
    </submittedName>
</protein>
<name>A0A7S6NXL9_9PHYC</name>
<proteinExistence type="predicted"/>
<dbReference type="EMBL" id="MK522034">
    <property type="protein sequence ID" value="QOR60112.1"/>
    <property type="molecule type" value="Genomic_DNA"/>
</dbReference>
<evidence type="ECO:0000256" key="2">
    <source>
        <dbReference type="SAM" id="Phobius"/>
    </source>
</evidence>
<keyword evidence="2" id="KW-0812">Transmembrane</keyword>
<keyword evidence="2" id="KW-1133">Transmembrane helix</keyword>
<evidence type="ECO:0000256" key="1">
    <source>
        <dbReference type="SAM" id="MobiDB-lite"/>
    </source>
</evidence>
<feature type="transmembrane region" description="Helical" evidence="2">
    <location>
        <begin position="62"/>
        <end position="78"/>
    </location>
</feature>